<gene>
    <name evidence="2" type="ORF">CLTEP_04770</name>
</gene>
<reference evidence="2 3" key="1">
    <citation type="submission" date="2016-02" db="EMBL/GenBank/DDBJ databases">
        <title>Genome sequence of Clostridium tepidiprofundi DSM 19306.</title>
        <authorList>
            <person name="Poehlein A."/>
            <person name="Daniel R."/>
        </authorList>
    </citation>
    <scope>NUCLEOTIDE SEQUENCE [LARGE SCALE GENOMIC DNA]</scope>
    <source>
        <strain evidence="2 3">DSM 19306</strain>
    </source>
</reference>
<dbReference type="STRING" id="1121338.CLTEP_04770"/>
<dbReference type="EMBL" id="LTBA01000002">
    <property type="protein sequence ID" value="KYH35538.1"/>
    <property type="molecule type" value="Genomic_DNA"/>
</dbReference>
<evidence type="ECO:0000313" key="3">
    <source>
        <dbReference type="Proteomes" id="UP000075531"/>
    </source>
</evidence>
<proteinExistence type="predicted"/>
<feature type="transmembrane region" description="Helical" evidence="1">
    <location>
        <begin position="108"/>
        <end position="128"/>
    </location>
</feature>
<dbReference type="Proteomes" id="UP000075531">
    <property type="component" value="Unassembled WGS sequence"/>
</dbReference>
<name>A0A151B6I3_9CLOT</name>
<evidence type="ECO:0000256" key="1">
    <source>
        <dbReference type="SAM" id="Phobius"/>
    </source>
</evidence>
<feature type="transmembrane region" description="Helical" evidence="1">
    <location>
        <begin position="57"/>
        <end position="72"/>
    </location>
</feature>
<feature type="transmembrane region" description="Helical" evidence="1">
    <location>
        <begin position="251"/>
        <end position="272"/>
    </location>
</feature>
<keyword evidence="3" id="KW-1185">Reference proteome</keyword>
<dbReference type="PATRIC" id="fig|1121338.3.peg.484"/>
<feature type="transmembrane region" description="Helical" evidence="1">
    <location>
        <begin position="30"/>
        <end position="50"/>
    </location>
</feature>
<accession>A0A151B6I3</accession>
<organism evidence="2 3">
    <name type="scientific">Clostridium tepidiprofundi DSM 19306</name>
    <dbReference type="NCBI Taxonomy" id="1121338"/>
    <lineage>
        <taxon>Bacteria</taxon>
        <taxon>Bacillati</taxon>
        <taxon>Bacillota</taxon>
        <taxon>Clostridia</taxon>
        <taxon>Eubacteriales</taxon>
        <taxon>Clostridiaceae</taxon>
        <taxon>Clostridium</taxon>
    </lineage>
</organism>
<comment type="caution">
    <text evidence="2">The sequence shown here is derived from an EMBL/GenBank/DDBJ whole genome shotgun (WGS) entry which is preliminary data.</text>
</comment>
<dbReference type="RefSeq" id="WP_066822029.1">
    <property type="nucleotide sequence ID" value="NZ_LTBA01000002.1"/>
</dbReference>
<keyword evidence="1" id="KW-0472">Membrane</keyword>
<dbReference type="OrthoDB" id="1706779at2"/>
<evidence type="ECO:0008006" key="4">
    <source>
        <dbReference type="Google" id="ProtNLM"/>
    </source>
</evidence>
<evidence type="ECO:0000313" key="2">
    <source>
        <dbReference type="EMBL" id="KYH35538.1"/>
    </source>
</evidence>
<sequence>MKERYFLKILSKYSFLFGISNYLIFTGNNFVLSLLLFLWFILLVFTSCLLKDKKTNFFILPLVLMCIPALFMTKINDIILVAIISIFSIVFILKDRYKAIYYSSKTRLSKGIFVVFIIFLFSHFAYDITRFENVLLPYFLVYLVSSIILAKNTRNTVLTNKNRIINIVSSLCVLSIVFILSINSVRKTLFLMISKFISLLEYLLIYIVLLILKLLHLDKFYPKFDSKTYKADYHTGFKHNKIIQNHHNTVIFNYILLTIAIILIIFLIIKIIKIIKNLQKNHILSNSPEEYIETSEFIFNLDILKHKNNLINTLKKNIFPKNNRNKIRHYYYKYMKKCIKENICLNKSDTSYDINKKSKNIFDLNVIDSMRKIYIKIRYTNSAVTDTDVAKFIDQYNKLHVNRKSNN</sequence>
<dbReference type="AlphaFoldDB" id="A0A151B6I3"/>
<keyword evidence="1" id="KW-1133">Transmembrane helix</keyword>
<feature type="transmembrane region" description="Helical" evidence="1">
    <location>
        <begin position="134"/>
        <end position="152"/>
    </location>
</feature>
<feature type="transmembrane region" description="Helical" evidence="1">
    <location>
        <begin position="164"/>
        <end position="183"/>
    </location>
</feature>
<keyword evidence="1" id="KW-0812">Transmembrane</keyword>
<feature type="transmembrane region" description="Helical" evidence="1">
    <location>
        <begin position="189"/>
        <end position="212"/>
    </location>
</feature>
<protein>
    <recommendedName>
        <fullName evidence="4">DUF4129 domain-containing protein</fullName>
    </recommendedName>
</protein>